<gene>
    <name evidence="1" type="ordered locus">Namu_1797</name>
</gene>
<dbReference type="STRING" id="479431.Namu_1797"/>
<dbReference type="InterPro" id="IPR012349">
    <property type="entry name" value="Split_barrel_FMN-bd"/>
</dbReference>
<reference evidence="1 2" key="2">
    <citation type="journal article" date="2010" name="Stand. Genomic Sci.">
        <title>Complete genome sequence of Nakamurella multipartita type strain (Y-104).</title>
        <authorList>
            <person name="Tice H."/>
            <person name="Mayilraj S."/>
            <person name="Sims D."/>
            <person name="Lapidus A."/>
            <person name="Nolan M."/>
            <person name="Lucas S."/>
            <person name="Glavina Del Rio T."/>
            <person name="Copeland A."/>
            <person name="Cheng J.F."/>
            <person name="Meincke L."/>
            <person name="Bruce D."/>
            <person name="Goodwin L."/>
            <person name="Pitluck S."/>
            <person name="Ivanova N."/>
            <person name="Mavromatis K."/>
            <person name="Ovchinnikova G."/>
            <person name="Pati A."/>
            <person name="Chen A."/>
            <person name="Palaniappan K."/>
            <person name="Land M."/>
            <person name="Hauser L."/>
            <person name="Chang Y.J."/>
            <person name="Jeffries C.D."/>
            <person name="Detter J.C."/>
            <person name="Brettin T."/>
            <person name="Rohde M."/>
            <person name="Goker M."/>
            <person name="Bristow J."/>
            <person name="Eisen J.A."/>
            <person name="Markowitz V."/>
            <person name="Hugenholtz P."/>
            <person name="Kyrpides N.C."/>
            <person name="Klenk H.P."/>
            <person name="Chen F."/>
        </authorList>
    </citation>
    <scope>NUCLEOTIDE SEQUENCE [LARGE SCALE GENOMIC DNA]</scope>
    <source>
        <strain evidence="2">ATCC 700099 / DSM 44233 / CIP 104796 / JCM 9543 / NBRC 105858 / Y-104</strain>
    </source>
</reference>
<name>C8XGK4_NAKMY</name>
<dbReference type="AlphaFoldDB" id="C8XGK4"/>
<reference evidence="2" key="1">
    <citation type="submission" date="2009-09" db="EMBL/GenBank/DDBJ databases">
        <title>The complete genome of Nakamurella multipartita DSM 44233.</title>
        <authorList>
            <consortium name="US DOE Joint Genome Institute (JGI-PGF)"/>
            <person name="Lucas S."/>
            <person name="Copeland A."/>
            <person name="Lapidus A."/>
            <person name="Glavina del Rio T."/>
            <person name="Dalin E."/>
            <person name="Tice H."/>
            <person name="Bruce D."/>
            <person name="Goodwin L."/>
            <person name="Pitluck S."/>
            <person name="Kyrpides N."/>
            <person name="Mavromatis K."/>
            <person name="Ivanova N."/>
            <person name="Ovchinnikova G."/>
            <person name="Sims D."/>
            <person name="Meincke L."/>
            <person name="Brettin T."/>
            <person name="Detter J.C."/>
            <person name="Han C."/>
            <person name="Larimer F."/>
            <person name="Land M."/>
            <person name="Hauser L."/>
            <person name="Markowitz V."/>
            <person name="Cheng J.-F."/>
            <person name="Hugenholtz P."/>
            <person name="Woyke T."/>
            <person name="Wu D."/>
            <person name="Klenk H.-P."/>
            <person name="Eisen J.A."/>
        </authorList>
    </citation>
    <scope>NUCLEOTIDE SEQUENCE [LARGE SCALE GENOMIC DNA]</scope>
    <source>
        <strain evidence="2">ATCC 700099 / DSM 44233 / CIP 104796 / JCM 9543 / NBRC 105858 / Y-104</strain>
    </source>
</reference>
<dbReference type="KEGG" id="nml:Namu_1797"/>
<organism evidence="1 2">
    <name type="scientific">Nakamurella multipartita (strain ATCC 700099 / DSM 44233 / CIP 104796 / JCM 9543 / NBRC 105858 / Y-104)</name>
    <name type="common">Microsphaera multipartita</name>
    <dbReference type="NCBI Taxonomy" id="479431"/>
    <lineage>
        <taxon>Bacteria</taxon>
        <taxon>Bacillati</taxon>
        <taxon>Actinomycetota</taxon>
        <taxon>Actinomycetes</taxon>
        <taxon>Nakamurellales</taxon>
        <taxon>Nakamurellaceae</taxon>
        <taxon>Nakamurella</taxon>
    </lineage>
</organism>
<dbReference type="HOGENOM" id="CLU_120846_0_0_11"/>
<sequence>MTTTIDRVVPPQRLITAVNPLVRWALRSPLHRWLDGSVLILHVLGRRTGHRYDIPVGFTELGDRLVVITQHRWRRNLRGGRDVQVTRFGHRRWMRATLDDDPATVADTIAEFLGRFGAAGTKRRLGIVIAGDTAPTHDELSAAARSFDLGIITLTAR</sequence>
<dbReference type="EMBL" id="CP001737">
    <property type="protein sequence ID" value="ACV78187.1"/>
    <property type="molecule type" value="Genomic_DNA"/>
</dbReference>
<evidence type="ECO:0000313" key="1">
    <source>
        <dbReference type="EMBL" id="ACV78187.1"/>
    </source>
</evidence>
<accession>C8XGK4</accession>
<protein>
    <recommendedName>
        <fullName evidence="3">DUF385 domain-containing protein</fullName>
    </recommendedName>
</protein>
<dbReference type="Gene3D" id="2.30.110.10">
    <property type="entry name" value="Electron Transport, Fmn-binding Protein, Chain A"/>
    <property type="match status" value="1"/>
</dbReference>
<evidence type="ECO:0008006" key="3">
    <source>
        <dbReference type="Google" id="ProtNLM"/>
    </source>
</evidence>
<dbReference type="eggNOG" id="ENOG50332VD">
    <property type="taxonomic scope" value="Bacteria"/>
</dbReference>
<dbReference type="Proteomes" id="UP000002218">
    <property type="component" value="Chromosome"/>
</dbReference>
<dbReference type="RefSeq" id="WP_015747089.1">
    <property type="nucleotide sequence ID" value="NC_013235.1"/>
</dbReference>
<proteinExistence type="predicted"/>
<dbReference type="InterPro" id="IPR016791">
    <property type="entry name" value="Polyketide_synth_GrhN/RubW_prd"/>
</dbReference>
<dbReference type="InParanoid" id="C8XGK4"/>
<dbReference type="PIRSF" id="PIRSF021513">
    <property type="entry name" value="GrhN_RubW_prd"/>
    <property type="match status" value="1"/>
</dbReference>
<evidence type="ECO:0000313" key="2">
    <source>
        <dbReference type="Proteomes" id="UP000002218"/>
    </source>
</evidence>
<dbReference type="OrthoDB" id="3292498at2"/>
<keyword evidence="2" id="KW-1185">Reference proteome</keyword>